<dbReference type="Gene3D" id="3.10.20.30">
    <property type="match status" value="1"/>
</dbReference>
<dbReference type="Pfam" id="PF02597">
    <property type="entry name" value="ThiS"/>
    <property type="match status" value="1"/>
</dbReference>
<organism evidence="1 2">
    <name type="scientific">Arthrobacter cryoconiti</name>
    <dbReference type="NCBI Taxonomy" id="748907"/>
    <lineage>
        <taxon>Bacteria</taxon>
        <taxon>Bacillati</taxon>
        <taxon>Actinomycetota</taxon>
        <taxon>Actinomycetes</taxon>
        <taxon>Micrococcales</taxon>
        <taxon>Micrococcaceae</taxon>
        <taxon>Arthrobacter</taxon>
    </lineage>
</organism>
<comment type="caution">
    <text evidence="1">The sequence shown here is derived from an EMBL/GenBank/DDBJ whole genome shotgun (WGS) entry which is preliminary data.</text>
</comment>
<gene>
    <name evidence="1" type="ORF">ACFOW9_08185</name>
</gene>
<dbReference type="SUPFAM" id="SSF54285">
    <property type="entry name" value="MoaD/ThiS"/>
    <property type="match status" value="1"/>
</dbReference>
<evidence type="ECO:0000313" key="1">
    <source>
        <dbReference type="EMBL" id="MFC4265577.1"/>
    </source>
</evidence>
<proteinExistence type="predicted"/>
<protein>
    <submittedName>
        <fullName evidence="1">MoaD/ThiS family protein</fullName>
    </submittedName>
</protein>
<dbReference type="InterPro" id="IPR012675">
    <property type="entry name" value="Beta-grasp_dom_sf"/>
</dbReference>
<evidence type="ECO:0000313" key="2">
    <source>
        <dbReference type="Proteomes" id="UP001595773"/>
    </source>
</evidence>
<accession>A0ABV8R0N2</accession>
<dbReference type="Proteomes" id="UP001595773">
    <property type="component" value="Unassembled WGS sequence"/>
</dbReference>
<dbReference type="EMBL" id="JBHSCQ010000009">
    <property type="protein sequence ID" value="MFC4265577.1"/>
    <property type="molecule type" value="Genomic_DNA"/>
</dbReference>
<dbReference type="InterPro" id="IPR016155">
    <property type="entry name" value="Mopterin_synth/thiamin_S_b"/>
</dbReference>
<dbReference type="RefSeq" id="WP_230068193.1">
    <property type="nucleotide sequence ID" value="NZ_BAABLL010000007.1"/>
</dbReference>
<dbReference type="InterPro" id="IPR003749">
    <property type="entry name" value="ThiS/MoaD-like"/>
</dbReference>
<name>A0ABV8R0N2_9MICC</name>
<keyword evidence="2" id="KW-1185">Reference proteome</keyword>
<sequence length="87" mass="9201">MLIGYFASARTASGVDEERLDLEPLTLGDLRGILASQHPKFAWASAPSRATLLSRCIFLSNKVALPNMAAVLEATAVVAVLPTFAGE</sequence>
<reference evidence="2" key="1">
    <citation type="journal article" date="2019" name="Int. J. Syst. Evol. Microbiol.">
        <title>The Global Catalogue of Microorganisms (GCM) 10K type strain sequencing project: providing services to taxonomists for standard genome sequencing and annotation.</title>
        <authorList>
            <consortium name="The Broad Institute Genomics Platform"/>
            <consortium name="The Broad Institute Genome Sequencing Center for Infectious Disease"/>
            <person name="Wu L."/>
            <person name="Ma J."/>
        </authorList>
    </citation>
    <scope>NUCLEOTIDE SEQUENCE [LARGE SCALE GENOMIC DNA]</scope>
    <source>
        <strain evidence="2">CGMCC 1.10698</strain>
    </source>
</reference>